<accession>A0A481Z5X5</accession>
<protein>
    <submittedName>
        <fullName evidence="1">Uncharacterized protein</fullName>
    </submittedName>
</protein>
<gene>
    <name evidence="1" type="ORF">LCPAC101_03250</name>
</gene>
<evidence type="ECO:0000313" key="1">
    <source>
        <dbReference type="EMBL" id="QBK90040.1"/>
    </source>
</evidence>
<organism evidence="1">
    <name type="scientific">Pithovirus LCPAC101</name>
    <dbReference type="NCBI Taxonomy" id="2506586"/>
    <lineage>
        <taxon>Viruses</taxon>
        <taxon>Pithoviruses</taxon>
    </lineage>
</organism>
<reference evidence="1" key="1">
    <citation type="journal article" date="2019" name="MBio">
        <title>Virus Genomes from Deep Sea Sediments Expand the Ocean Megavirome and Support Independent Origins of Viral Gigantism.</title>
        <authorList>
            <person name="Backstrom D."/>
            <person name="Yutin N."/>
            <person name="Jorgensen S.L."/>
            <person name="Dharamshi J."/>
            <person name="Homa F."/>
            <person name="Zaremba-Niedwiedzka K."/>
            <person name="Spang A."/>
            <person name="Wolf Y.I."/>
            <person name="Koonin E.V."/>
            <person name="Ettema T.J."/>
        </authorList>
    </citation>
    <scope>NUCLEOTIDE SEQUENCE</scope>
</reference>
<name>A0A481Z5X5_9VIRU</name>
<dbReference type="EMBL" id="MK500457">
    <property type="protein sequence ID" value="QBK90040.1"/>
    <property type="molecule type" value="Genomic_DNA"/>
</dbReference>
<proteinExistence type="predicted"/>
<sequence length="141" mass="15540">MGNNNNKLVKCYNCSTNLEISEGVTVNNHVILPRPFSINIENKKFPIAVNCVCGEYLCIPGNWSIVGSRPGSTQTIINNKISSHIDVSEYKCKGKCSWCGENILILGSKGKRGTRCIQCLPPYSATGNHNSTCRFGIRMKK</sequence>